<dbReference type="Gene3D" id="1.10.3720.10">
    <property type="entry name" value="MetI-like"/>
    <property type="match status" value="1"/>
</dbReference>
<evidence type="ECO:0000256" key="6">
    <source>
        <dbReference type="ARBA" id="ARBA00023136"/>
    </source>
</evidence>
<comment type="caution">
    <text evidence="9">The sequence shown here is derived from an EMBL/GenBank/DDBJ whole genome shotgun (WGS) entry which is preliminary data.</text>
</comment>
<keyword evidence="3" id="KW-1003">Cell membrane</keyword>
<organism evidence="9 10">
    <name type="scientific">Pseudonocardia benzenivorans</name>
    <dbReference type="NCBI Taxonomy" id="228005"/>
    <lineage>
        <taxon>Bacteria</taxon>
        <taxon>Bacillati</taxon>
        <taxon>Actinomycetota</taxon>
        <taxon>Actinomycetes</taxon>
        <taxon>Pseudonocardiales</taxon>
        <taxon>Pseudonocardiaceae</taxon>
        <taxon>Pseudonocardia</taxon>
    </lineage>
</organism>
<dbReference type="PANTHER" id="PTHR43163">
    <property type="entry name" value="DIPEPTIDE TRANSPORT SYSTEM PERMEASE PROTEIN DPPB-RELATED"/>
    <property type="match status" value="1"/>
</dbReference>
<feature type="transmembrane region" description="Helical" evidence="7">
    <location>
        <begin position="39"/>
        <end position="59"/>
    </location>
</feature>
<dbReference type="InterPro" id="IPR000515">
    <property type="entry name" value="MetI-like"/>
</dbReference>
<feature type="domain" description="ABC transmembrane type-1" evidence="8">
    <location>
        <begin position="125"/>
        <end position="334"/>
    </location>
</feature>
<dbReference type="Proteomes" id="UP001597182">
    <property type="component" value="Unassembled WGS sequence"/>
</dbReference>
<evidence type="ECO:0000259" key="8">
    <source>
        <dbReference type="PROSITE" id="PS50928"/>
    </source>
</evidence>
<keyword evidence="4 7" id="KW-0812">Transmembrane</keyword>
<evidence type="ECO:0000256" key="5">
    <source>
        <dbReference type="ARBA" id="ARBA00022989"/>
    </source>
</evidence>
<accession>A0ABW3VCV2</accession>
<dbReference type="InterPro" id="IPR045621">
    <property type="entry name" value="BPD_transp_1_N"/>
</dbReference>
<comment type="similarity">
    <text evidence="7">Belongs to the binding-protein-dependent transport system permease family.</text>
</comment>
<dbReference type="CDD" id="cd06261">
    <property type="entry name" value="TM_PBP2"/>
    <property type="match status" value="1"/>
</dbReference>
<feature type="transmembrane region" description="Helical" evidence="7">
    <location>
        <begin position="204"/>
        <end position="224"/>
    </location>
</feature>
<proteinExistence type="inferred from homology"/>
<evidence type="ECO:0000313" key="9">
    <source>
        <dbReference type="EMBL" id="MFD1232661.1"/>
    </source>
</evidence>
<comment type="subcellular location">
    <subcellularLocation>
        <location evidence="1 7">Cell membrane</location>
        <topology evidence="1 7">Multi-pass membrane protein</topology>
    </subcellularLocation>
</comment>
<evidence type="ECO:0000256" key="2">
    <source>
        <dbReference type="ARBA" id="ARBA00022448"/>
    </source>
</evidence>
<keyword evidence="2 7" id="KW-0813">Transport</keyword>
<reference evidence="10" key="1">
    <citation type="journal article" date="2019" name="Int. J. Syst. Evol. Microbiol.">
        <title>The Global Catalogue of Microorganisms (GCM) 10K type strain sequencing project: providing services to taxonomists for standard genome sequencing and annotation.</title>
        <authorList>
            <consortium name="The Broad Institute Genomics Platform"/>
            <consortium name="The Broad Institute Genome Sequencing Center for Infectious Disease"/>
            <person name="Wu L."/>
            <person name="Ma J."/>
        </authorList>
    </citation>
    <scope>NUCLEOTIDE SEQUENCE [LARGE SCALE GENOMIC DNA]</scope>
    <source>
        <strain evidence="10">CCUG 49018</strain>
    </source>
</reference>
<dbReference type="Pfam" id="PF00528">
    <property type="entry name" value="BPD_transp_1"/>
    <property type="match status" value="1"/>
</dbReference>
<gene>
    <name evidence="9" type="ORF">ACFQ34_05140</name>
</gene>
<dbReference type="InterPro" id="IPR035906">
    <property type="entry name" value="MetI-like_sf"/>
</dbReference>
<evidence type="ECO:0000256" key="7">
    <source>
        <dbReference type="RuleBase" id="RU363032"/>
    </source>
</evidence>
<evidence type="ECO:0000256" key="1">
    <source>
        <dbReference type="ARBA" id="ARBA00004651"/>
    </source>
</evidence>
<evidence type="ECO:0000313" key="10">
    <source>
        <dbReference type="Proteomes" id="UP001597182"/>
    </source>
</evidence>
<dbReference type="SUPFAM" id="SSF161098">
    <property type="entry name" value="MetI-like"/>
    <property type="match status" value="1"/>
</dbReference>
<dbReference type="RefSeq" id="WP_013673912.1">
    <property type="nucleotide sequence ID" value="NZ_BAABKS010000008.1"/>
</dbReference>
<evidence type="ECO:0000256" key="4">
    <source>
        <dbReference type="ARBA" id="ARBA00022692"/>
    </source>
</evidence>
<keyword evidence="10" id="KW-1185">Reference proteome</keyword>
<name>A0ABW3VCV2_9PSEU</name>
<dbReference type="PROSITE" id="PS50928">
    <property type="entry name" value="ABC_TM1"/>
    <property type="match status" value="1"/>
</dbReference>
<evidence type="ECO:0000256" key="3">
    <source>
        <dbReference type="ARBA" id="ARBA00022475"/>
    </source>
</evidence>
<feature type="transmembrane region" description="Helical" evidence="7">
    <location>
        <begin position="131"/>
        <end position="153"/>
    </location>
</feature>
<dbReference type="EMBL" id="JBHTMB010000028">
    <property type="protein sequence ID" value="MFD1232661.1"/>
    <property type="molecule type" value="Genomic_DNA"/>
</dbReference>
<protein>
    <submittedName>
        <fullName evidence="9">ABC transporter permease</fullName>
    </submittedName>
</protein>
<feature type="transmembrane region" description="Helical" evidence="7">
    <location>
        <begin position="165"/>
        <end position="192"/>
    </location>
</feature>
<dbReference type="Pfam" id="PF19300">
    <property type="entry name" value="BPD_transp_1_N"/>
    <property type="match status" value="1"/>
</dbReference>
<keyword evidence="6 7" id="KW-0472">Membrane</keyword>
<feature type="transmembrane region" description="Helical" evidence="7">
    <location>
        <begin position="316"/>
        <end position="335"/>
    </location>
</feature>
<feature type="transmembrane region" description="Helical" evidence="7">
    <location>
        <begin position="273"/>
        <end position="296"/>
    </location>
</feature>
<dbReference type="PANTHER" id="PTHR43163:SF6">
    <property type="entry name" value="DIPEPTIDE TRANSPORT SYSTEM PERMEASE PROTEIN DPPB-RELATED"/>
    <property type="match status" value="1"/>
</dbReference>
<keyword evidence="5 7" id="KW-1133">Transmembrane helix</keyword>
<sequence>MTATVVESTWANPAAVAGPARGGAVPAVAGAARWLLRTLALTVPVFLFATFLTFLLGAVSGLSPAGLLLGDAATPADVARVRAELGLDRPVLVQYVDWLSHVVRGDFGSSWLNGVSVSSQIGDRLSVSLSVAGFALLIAVVAGTALGVGAAVWRGTWFDRAVTVFCSVVAALPPFVVAVALIVVFSVLLPLVPSAGYVPFDQDPGMWLTLITLPAVALSLDAVADIARQLRTGLAGAYRENYVLGAVVRGLGPRRILFNHVLRNGAGPALSVLGLRIPMLVGGAVVTESIFGMSGFGRFAADGALRGDVPVVQGTLVVAIVLVLVANTIVDALLLRLRPAARRRS</sequence>